<dbReference type="Proteomes" id="UP000507536">
    <property type="component" value="Unassembled WGS sequence"/>
</dbReference>
<dbReference type="AlphaFoldDB" id="A0A1C6WNB0"/>
<keyword evidence="2" id="KW-0812">Transmembrane</keyword>
<feature type="compositionally biased region" description="Low complexity" evidence="1">
    <location>
        <begin position="936"/>
        <end position="948"/>
    </location>
</feature>
<dbReference type="InterPro" id="IPR006477">
    <property type="entry name" value="Yir_bir_cir"/>
</dbReference>
<feature type="compositionally biased region" description="Low complexity" evidence="1">
    <location>
        <begin position="562"/>
        <end position="576"/>
    </location>
</feature>
<feature type="compositionally biased region" description="Low complexity" evidence="1">
    <location>
        <begin position="691"/>
        <end position="705"/>
    </location>
</feature>
<organism evidence="3">
    <name type="scientific">Plasmodium chabaudi adami</name>
    <dbReference type="NCBI Taxonomy" id="5826"/>
    <lineage>
        <taxon>Eukaryota</taxon>
        <taxon>Sar</taxon>
        <taxon>Alveolata</taxon>
        <taxon>Apicomplexa</taxon>
        <taxon>Aconoidasida</taxon>
        <taxon>Haemosporida</taxon>
        <taxon>Plasmodiidae</taxon>
        <taxon>Plasmodium</taxon>
        <taxon>Plasmodium (Vinckeia)</taxon>
    </lineage>
</organism>
<name>A0A1C6WNB0_PLACE</name>
<feature type="compositionally biased region" description="Basic and acidic residues" evidence="1">
    <location>
        <begin position="266"/>
        <end position="282"/>
    </location>
</feature>
<feature type="compositionally biased region" description="Low complexity" evidence="1">
    <location>
        <begin position="360"/>
        <end position="372"/>
    </location>
</feature>
<feature type="region of interest" description="Disordered" evidence="1">
    <location>
        <begin position="932"/>
        <end position="1019"/>
    </location>
</feature>
<evidence type="ECO:0000256" key="2">
    <source>
        <dbReference type="SAM" id="Phobius"/>
    </source>
</evidence>
<feature type="non-terminal residue" evidence="3">
    <location>
        <position position="1221"/>
    </location>
</feature>
<feature type="compositionally biased region" description="Pro residues" evidence="1">
    <location>
        <begin position="429"/>
        <end position="444"/>
    </location>
</feature>
<feature type="compositionally biased region" description="Polar residues" evidence="1">
    <location>
        <begin position="729"/>
        <end position="740"/>
    </location>
</feature>
<feature type="compositionally biased region" description="Gly residues" evidence="1">
    <location>
        <begin position="761"/>
        <end position="810"/>
    </location>
</feature>
<feature type="region of interest" description="Disordered" evidence="1">
    <location>
        <begin position="266"/>
        <end position="834"/>
    </location>
</feature>
<keyword evidence="2" id="KW-0472">Membrane</keyword>
<proteinExistence type="predicted"/>
<evidence type="ECO:0000313" key="3">
    <source>
        <dbReference type="EMBL" id="SCL90283.1"/>
    </source>
</evidence>
<sequence>MASRACKFLLEADEYFNNGIVDEDKFKKNTELHSYCPYDNGKRRPCKNNYERINALGVHLYQKLNKTTKNLNGTGHHENRHIEFFMIWLGDKLFKLEKNYKTTMEESYKKYLDNHTGNYKYWNVINSKRLYKDATIRKMNELYNLLSYICKLITEYNKNPKKPNRDLLGNYSAQCRNYYKTTHNAVKSCKPYLHLLDSLKRIYEDFRWDKIINNNDSNINKLLSNRIESLKTFGNEDQYFVSDSEELSFNNEGCGKVKLEDEELGKKIGSKDSQGKQKDPVKLNKPHTGIQTPHSGNSPRGTNGQSGKSPITGKPSLGSQPQSAAAKPTATNLPPAKPVDPKLQNPKPAAAKPNPPRPQPAATKAAAPASGPSRNVKQVSGNSPDAKPGSANLPTPPKKTVHTPPGPEQGQGQTPRKPDPAKPRAIIPGTPPPPQLGGTPPAPPQGSQKLGIIPQSGAKGSDKGTDASKSDTTGLGIQKGNLDSGGGGKGALSADTGGTSGGSKNQGGKPIDDTQKKASHVNTSPPVSQASSQGIGSVNQRSAGVTPPSMQNSGKDAPNSINSGKGNTTDNTSTGDNGKKDSNGVTVNNKGDQLQGTDHAQGSSSSVTGGSAIGPGVGKGGAAGGASSQVTTNVGKGGSPDGSGGSGNAQGSLSGEPGNPGGDPGVTSSGASGGKVGGADSGASTGSVSAQSDQGVPSGGSVPPGNGQGDTNSMQGVGKTGADSGKLGTDTQVGDTSNIQGGVGLNKGGADANTGVSDSGSSGGKLGDPGSGEGGSNGGAGSPGSKSGSGKGGASGNAGDGTGGTDGGLGTPNPVSPPGDPSGVSITSGGGTKPSGSSYSYWSNFWGTRFSPKKYLPSLSDMYETQKNILAKATNQVSDAYNKTMTIAQNAYNITVDIAQNAYDNAMTNINYAYNASTGYIGNAVSSVTSKLNPFSDSSQPSDGQSGPNSLGGGVDTSDQSQPNPPPLSPSPSTPQTPPQPHPQTPPQSTLPPPPVTPTSPGTQTPSSHQKPISTQVSQDTFQNGASNIVQRLDPNAGKGGIQTLTITQATLPSSGISPSNIGNGNKTPGIDVKINEKPSIWCIAQNKKCDIVGIGIIGISISIFLAIMYKYLSFGSVKNSKKEKSMKRVINLVGGKNRERAFINSGDDKKMMKIIINSDDKKKSIKQEIYSHDGKRKTHITINSGYKKKNTKSVINSDDRKKTKIIVNSVNEKIPLLNIY</sequence>
<feature type="transmembrane region" description="Helical" evidence="2">
    <location>
        <begin position="1092"/>
        <end position="1113"/>
    </location>
</feature>
<gene>
    <name evidence="3" type="ORF">PCHDS_000532200</name>
</gene>
<protein>
    <submittedName>
        <fullName evidence="3">CIR protein</fullName>
    </submittedName>
</protein>
<feature type="compositionally biased region" description="Gly residues" evidence="1">
    <location>
        <begin position="671"/>
        <end position="680"/>
    </location>
</feature>
<keyword evidence="2" id="KW-1133">Transmembrane helix</keyword>
<feature type="compositionally biased region" description="Gly residues" evidence="1">
    <location>
        <begin position="635"/>
        <end position="648"/>
    </location>
</feature>
<feature type="compositionally biased region" description="Gly residues" evidence="1">
    <location>
        <begin position="611"/>
        <end position="624"/>
    </location>
</feature>
<dbReference type="Pfam" id="PF06022">
    <property type="entry name" value="Cir_Bir_Yir"/>
    <property type="match status" value="1"/>
</dbReference>
<feature type="compositionally biased region" description="Polar residues" evidence="1">
    <location>
        <begin position="520"/>
        <end position="554"/>
    </location>
</feature>
<feature type="compositionally biased region" description="Low complexity" evidence="1">
    <location>
        <begin position="999"/>
        <end position="1010"/>
    </location>
</feature>
<accession>A0A1C6WNB0</accession>
<dbReference type="EMBL" id="FMIN01000369">
    <property type="protein sequence ID" value="SCL90283.1"/>
    <property type="molecule type" value="Genomic_DNA"/>
</dbReference>
<feature type="compositionally biased region" description="Polar residues" evidence="1">
    <location>
        <begin position="373"/>
        <end position="383"/>
    </location>
</feature>
<feature type="compositionally biased region" description="Pro residues" evidence="1">
    <location>
        <begin position="963"/>
        <end position="998"/>
    </location>
</feature>
<reference evidence="3" key="1">
    <citation type="submission" date="2016-08" db="EMBL/GenBank/DDBJ databases">
        <authorList>
            <consortium name="Pathogen Informatics"/>
        </authorList>
    </citation>
    <scope>NUCLEOTIDE SEQUENCE</scope>
    <source>
        <strain evidence="3">DS</strain>
    </source>
</reference>
<evidence type="ECO:0000256" key="1">
    <source>
        <dbReference type="SAM" id="MobiDB-lite"/>
    </source>
</evidence>
<feature type="compositionally biased region" description="Polar residues" evidence="1">
    <location>
        <begin position="289"/>
        <end position="309"/>
    </location>
</feature>
<feature type="compositionally biased region" description="Basic and acidic residues" evidence="1">
    <location>
        <begin position="460"/>
        <end position="469"/>
    </location>
</feature>
<feature type="compositionally biased region" description="Polar residues" evidence="1">
    <location>
        <begin position="583"/>
        <end position="608"/>
    </location>
</feature>